<organism evidence="4 5">
    <name type="scientific">Diatrype stigma</name>
    <dbReference type="NCBI Taxonomy" id="117547"/>
    <lineage>
        <taxon>Eukaryota</taxon>
        <taxon>Fungi</taxon>
        <taxon>Dikarya</taxon>
        <taxon>Ascomycota</taxon>
        <taxon>Pezizomycotina</taxon>
        <taxon>Sordariomycetes</taxon>
        <taxon>Xylariomycetidae</taxon>
        <taxon>Xylariales</taxon>
        <taxon>Diatrypaceae</taxon>
        <taxon>Diatrype</taxon>
    </lineage>
</organism>
<dbReference type="Pfam" id="PF08610">
    <property type="entry name" value="Pex16"/>
    <property type="match status" value="1"/>
</dbReference>
<comment type="similarity">
    <text evidence="1 2">Belongs to the peroxin-16 family.</text>
</comment>
<evidence type="ECO:0000256" key="1">
    <source>
        <dbReference type="ARBA" id="ARBA00009505"/>
    </source>
</evidence>
<evidence type="ECO:0000256" key="3">
    <source>
        <dbReference type="SAM" id="MobiDB-lite"/>
    </source>
</evidence>
<dbReference type="AlphaFoldDB" id="A0AAN9UMY1"/>
<gene>
    <name evidence="4" type="ORF">SLS62_008060</name>
</gene>
<dbReference type="EMBL" id="JAKJXP020000071">
    <property type="protein sequence ID" value="KAK7750067.1"/>
    <property type="molecule type" value="Genomic_DNA"/>
</dbReference>
<dbReference type="GO" id="GO:0005778">
    <property type="term" value="C:peroxisomal membrane"/>
    <property type="evidence" value="ECO:0007669"/>
    <property type="project" value="UniProtKB-SubCell"/>
</dbReference>
<reference evidence="4 5" key="1">
    <citation type="submission" date="2024-02" db="EMBL/GenBank/DDBJ databases">
        <title>De novo assembly and annotation of 12 fungi associated with fruit tree decline syndrome in Ontario, Canada.</title>
        <authorList>
            <person name="Sulman M."/>
            <person name="Ellouze W."/>
            <person name="Ilyukhin E."/>
        </authorList>
    </citation>
    <scope>NUCLEOTIDE SEQUENCE [LARGE SCALE GENOMIC DNA]</scope>
    <source>
        <strain evidence="4 5">M11/M66-122</strain>
    </source>
</reference>
<dbReference type="PANTHER" id="PTHR13299">
    <property type="entry name" value="PEROXISOMAL MEMBRANE PROTEIN PEX16"/>
    <property type="match status" value="1"/>
</dbReference>
<keyword evidence="2" id="KW-0576">Peroxisome</keyword>
<comment type="subcellular location">
    <subcellularLocation>
        <location evidence="2">Peroxisome membrane</location>
    </subcellularLocation>
</comment>
<evidence type="ECO:0000313" key="5">
    <source>
        <dbReference type="Proteomes" id="UP001320420"/>
    </source>
</evidence>
<evidence type="ECO:0000313" key="4">
    <source>
        <dbReference type="EMBL" id="KAK7750067.1"/>
    </source>
</evidence>
<keyword evidence="2" id="KW-0962">Peroxisome biogenesis</keyword>
<sequence>MPVPLIDPLVATGTAPNGSPKPDQSKAPSSLSSWSSHPNGGNIPKPKLSSSSSSSGKNPIRRALATPPSWLNMYRDFITKNAHQVSQIESALRSLTYVIPGRFRDAEIASETVHSGVQLLSLYHDAVLQAAATKIPAPLAAAAKAKVPIPSPHTRYTRFWSAKSRLYRRIAMLLQVVQYTELLWEMAAKRRGERIRWRVILVLEAVKAFCRLLLMRITSSRPLVTPALPEREPIPTEDDDSDDDDGAALREMMGEDPAAAGSDKGGPHKKHWTMPRTGTSLPSLPSPGDIGSYLQSRVLTADDIKPAAKLLNTLSGSARAAEILHILAPLAYAAALARSRDKKSWTPWLIGLSMELAARQLRGDHRGSLRTTALEQEEWGKRYWATGWWAMRGAFYENVTKSVVAGVRRRVPGFVGGILEDYEYLWENYYFSTSA</sequence>
<name>A0AAN9UMY1_9PEZI</name>
<protein>
    <recommendedName>
        <fullName evidence="2">Peroxisomal membrane protein PEX16</fullName>
    </recommendedName>
</protein>
<proteinExistence type="inferred from homology"/>
<feature type="region of interest" description="Disordered" evidence="3">
    <location>
        <begin position="226"/>
        <end position="286"/>
    </location>
</feature>
<feature type="compositionally biased region" description="Acidic residues" evidence="3">
    <location>
        <begin position="235"/>
        <end position="246"/>
    </location>
</feature>
<dbReference type="Proteomes" id="UP001320420">
    <property type="component" value="Unassembled WGS sequence"/>
</dbReference>
<keyword evidence="5" id="KW-1185">Reference proteome</keyword>
<dbReference type="InterPro" id="IPR013919">
    <property type="entry name" value="Pex16"/>
</dbReference>
<dbReference type="PANTHER" id="PTHR13299:SF0">
    <property type="entry name" value="PEROXISOMAL MEMBRANE PROTEIN PEX16"/>
    <property type="match status" value="1"/>
</dbReference>
<comment type="caution">
    <text evidence="4">The sequence shown here is derived from an EMBL/GenBank/DDBJ whole genome shotgun (WGS) entry which is preliminary data.</text>
</comment>
<feature type="region of interest" description="Disordered" evidence="3">
    <location>
        <begin position="1"/>
        <end position="63"/>
    </location>
</feature>
<evidence type="ECO:0000256" key="2">
    <source>
        <dbReference type="RuleBase" id="RU365003"/>
    </source>
</evidence>
<feature type="compositionally biased region" description="Low complexity" evidence="3">
    <location>
        <begin position="25"/>
        <end position="36"/>
    </location>
</feature>
<dbReference type="GO" id="GO:0007031">
    <property type="term" value="P:peroxisome organization"/>
    <property type="evidence" value="ECO:0007669"/>
    <property type="project" value="UniProtKB-KW"/>
</dbReference>
<accession>A0AAN9UMY1</accession>